<keyword evidence="7" id="KW-0812">Transmembrane</keyword>
<keyword evidence="7" id="KW-0472">Membrane</keyword>
<dbReference type="EMBL" id="WEGJ01000038">
    <property type="protein sequence ID" value="MQY15752.1"/>
    <property type="molecule type" value="Genomic_DNA"/>
</dbReference>
<gene>
    <name evidence="9" type="primary">pknD_23</name>
    <name evidence="9" type="ORF">SRB5_59430</name>
</gene>
<dbReference type="GO" id="GO:0004674">
    <property type="term" value="F:protein serine/threonine kinase activity"/>
    <property type="evidence" value="ECO:0007669"/>
    <property type="project" value="UniProtKB-EC"/>
</dbReference>
<keyword evidence="4 5" id="KW-0067">ATP-binding</keyword>
<dbReference type="GO" id="GO:0005524">
    <property type="term" value="F:ATP binding"/>
    <property type="evidence" value="ECO:0007669"/>
    <property type="project" value="UniProtKB-UniRule"/>
</dbReference>
<feature type="transmembrane region" description="Helical" evidence="7">
    <location>
        <begin position="328"/>
        <end position="350"/>
    </location>
</feature>
<evidence type="ECO:0000256" key="1">
    <source>
        <dbReference type="ARBA" id="ARBA00022679"/>
    </source>
</evidence>
<evidence type="ECO:0000256" key="2">
    <source>
        <dbReference type="ARBA" id="ARBA00022741"/>
    </source>
</evidence>
<comment type="caution">
    <text evidence="9">The sequence shown here is derived from an EMBL/GenBank/DDBJ whole genome shotgun (WGS) entry which is preliminary data.</text>
</comment>
<dbReference type="OrthoDB" id="9762169at2"/>
<accession>A0A7K0CRY7</accession>
<evidence type="ECO:0000313" key="9">
    <source>
        <dbReference type="EMBL" id="MQY15752.1"/>
    </source>
</evidence>
<evidence type="ECO:0000259" key="8">
    <source>
        <dbReference type="PROSITE" id="PS50011"/>
    </source>
</evidence>
<evidence type="ECO:0000256" key="3">
    <source>
        <dbReference type="ARBA" id="ARBA00022777"/>
    </source>
</evidence>
<evidence type="ECO:0000256" key="6">
    <source>
        <dbReference type="SAM" id="MobiDB-lite"/>
    </source>
</evidence>
<dbReference type="SMART" id="SM00220">
    <property type="entry name" value="S_TKc"/>
    <property type="match status" value="1"/>
</dbReference>
<proteinExistence type="predicted"/>
<feature type="domain" description="Protein kinase" evidence="8">
    <location>
        <begin position="15"/>
        <end position="282"/>
    </location>
</feature>
<feature type="compositionally biased region" description="Low complexity" evidence="6">
    <location>
        <begin position="424"/>
        <end position="434"/>
    </location>
</feature>
<dbReference type="PANTHER" id="PTHR43289:SF34">
    <property type="entry name" value="SERINE_THREONINE-PROTEIN KINASE YBDM-RELATED"/>
    <property type="match status" value="1"/>
</dbReference>
<evidence type="ECO:0000256" key="5">
    <source>
        <dbReference type="PROSITE-ProRule" id="PRU10141"/>
    </source>
</evidence>
<dbReference type="RefSeq" id="WP_153456554.1">
    <property type="nucleotide sequence ID" value="NZ_WEGJ01000038.1"/>
</dbReference>
<dbReference type="Gene3D" id="3.30.200.20">
    <property type="entry name" value="Phosphorylase Kinase, domain 1"/>
    <property type="match status" value="1"/>
</dbReference>
<dbReference type="InterPro" id="IPR011009">
    <property type="entry name" value="Kinase-like_dom_sf"/>
</dbReference>
<dbReference type="EC" id="2.7.11.1" evidence="9"/>
<keyword evidence="7" id="KW-1133">Transmembrane helix</keyword>
<dbReference type="PROSITE" id="PS00108">
    <property type="entry name" value="PROTEIN_KINASE_ST"/>
    <property type="match status" value="1"/>
</dbReference>
<dbReference type="Proteomes" id="UP000466345">
    <property type="component" value="Unassembled WGS sequence"/>
</dbReference>
<feature type="binding site" evidence="5">
    <location>
        <position position="43"/>
    </location>
    <ligand>
        <name>ATP</name>
        <dbReference type="ChEBI" id="CHEBI:30616"/>
    </ligand>
</feature>
<evidence type="ECO:0000256" key="4">
    <source>
        <dbReference type="ARBA" id="ARBA00022840"/>
    </source>
</evidence>
<dbReference type="InterPro" id="IPR008271">
    <property type="entry name" value="Ser/Thr_kinase_AS"/>
</dbReference>
<dbReference type="InterPro" id="IPR000719">
    <property type="entry name" value="Prot_kinase_dom"/>
</dbReference>
<dbReference type="PROSITE" id="PS50011">
    <property type="entry name" value="PROTEIN_KINASE_DOM"/>
    <property type="match status" value="1"/>
</dbReference>
<keyword evidence="3 9" id="KW-0418">Kinase</keyword>
<dbReference type="Pfam" id="PF00069">
    <property type="entry name" value="Pkinase"/>
    <property type="match status" value="1"/>
</dbReference>
<dbReference type="InterPro" id="IPR017441">
    <property type="entry name" value="Protein_kinase_ATP_BS"/>
</dbReference>
<dbReference type="Gene3D" id="1.10.510.10">
    <property type="entry name" value="Transferase(Phosphotransferase) domain 1"/>
    <property type="match status" value="1"/>
</dbReference>
<dbReference type="SUPFAM" id="SSF56112">
    <property type="entry name" value="Protein kinase-like (PK-like)"/>
    <property type="match status" value="1"/>
</dbReference>
<name>A0A7K0CRY7_9ACTN</name>
<organism evidence="9 10">
    <name type="scientific">Streptomyces smaragdinus</name>
    <dbReference type="NCBI Taxonomy" id="2585196"/>
    <lineage>
        <taxon>Bacteria</taxon>
        <taxon>Bacillati</taxon>
        <taxon>Actinomycetota</taxon>
        <taxon>Actinomycetes</taxon>
        <taxon>Kitasatosporales</taxon>
        <taxon>Streptomycetaceae</taxon>
        <taxon>Streptomyces</taxon>
    </lineage>
</organism>
<sequence length="552" mass="57359">MERLEPGDPRSIGAYRLIGRLGAGGMGRVFLARSDRGRTVAVKLIHERLAQEPLFRTRFRQEVTAARRVGGEWTAPVLDADTEAEVPWVATGYIAGPSLEDIVARDYGRLPEASVRVLAAGLGRALEAVHAAGIVHRDLKPSNVLLTLDGPRVIDFGIARALHASGEESVTHAGTAVGSPAFMAPEQVRGERLTPAGDVFSLGSVLVYAASGRMPFGSPEGGVMGLMFRITHEEPDLTGVPEGLWPLVGRCLAKDPAARPTPEEVVRLAHAPRVGSGGEPWLPGGVLARLGRHAVRLLEVEEEEDGDARAVVRQEGHRAARRPRRLRGVLMTAAVALVTTLAGLTALLLAGSDSPGEEGYAQTPSAHDSAAAGGTATTRRPGTGSTPGVSPAAKRSGKASGTPSAGGSAATPSDAATDGGGASPSGTSTPAPAGDVPPSFLGTWTTDYTLALASHHRELTITQGRIGTRVITLTGTGKSALGARYTCTWTATLTEPTAPGTPLRLSPTTLTHSQPTSACTAEPATTLTLIDATTLRREWTDGSRKPLTFTKG</sequence>
<feature type="compositionally biased region" description="Low complexity" evidence="6">
    <location>
        <begin position="369"/>
        <end position="388"/>
    </location>
</feature>
<dbReference type="AlphaFoldDB" id="A0A7K0CRY7"/>
<protein>
    <submittedName>
        <fullName evidence="9">Serine/threonine-protein kinase PknD</fullName>
        <ecNumber evidence="9">2.7.11.1</ecNumber>
    </submittedName>
</protein>
<dbReference type="CDD" id="cd14014">
    <property type="entry name" value="STKc_PknB_like"/>
    <property type="match status" value="1"/>
</dbReference>
<reference evidence="9 10" key="1">
    <citation type="submission" date="2019-10" db="EMBL/GenBank/DDBJ databases">
        <title>Streptomyces smaragdinus sp. nov. and Streptomyces fabii sp. nov., isolated from the gut of fungus growing-termite Macrotermes natalensis.</title>
        <authorList>
            <person name="Schwitalla J."/>
            <person name="Benndorf R."/>
            <person name="Martin K."/>
            <person name="De Beer W."/>
            <person name="Kaster A.-K."/>
            <person name="Vollmers J."/>
            <person name="Poulsen M."/>
            <person name="Beemelmanns C."/>
        </authorList>
    </citation>
    <scope>NUCLEOTIDE SEQUENCE [LARGE SCALE GENOMIC DNA]</scope>
    <source>
        <strain evidence="9 10">RB5</strain>
    </source>
</reference>
<dbReference type="PROSITE" id="PS00107">
    <property type="entry name" value="PROTEIN_KINASE_ATP"/>
    <property type="match status" value="1"/>
</dbReference>
<evidence type="ECO:0000256" key="7">
    <source>
        <dbReference type="SAM" id="Phobius"/>
    </source>
</evidence>
<feature type="region of interest" description="Disordered" evidence="6">
    <location>
        <begin position="354"/>
        <end position="440"/>
    </location>
</feature>
<keyword evidence="1 9" id="KW-0808">Transferase</keyword>
<keyword evidence="2 5" id="KW-0547">Nucleotide-binding</keyword>
<evidence type="ECO:0000313" key="10">
    <source>
        <dbReference type="Proteomes" id="UP000466345"/>
    </source>
</evidence>
<keyword evidence="10" id="KW-1185">Reference proteome</keyword>
<feature type="compositionally biased region" description="Low complexity" evidence="6">
    <location>
        <begin position="398"/>
        <end position="417"/>
    </location>
</feature>
<dbReference type="PANTHER" id="PTHR43289">
    <property type="entry name" value="MITOGEN-ACTIVATED PROTEIN KINASE KINASE KINASE 20-RELATED"/>
    <property type="match status" value="1"/>
</dbReference>